<keyword evidence="2" id="KW-0805">Transcription regulation</keyword>
<keyword evidence="4" id="KW-0238">DNA-binding</keyword>
<feature type="domain" description="RNA polymerase sigma-70 region 2" evidence="6">
    <location>
        <begin position="25"/>
        <end position="91"/>
    </location>
</feature>
<dbReference type="InterPro" id="IPR013324">
    <property type="entry name" value="RNA_pol_sigma_r3/r4-like"/>
</dbReference>
<dbReference type="InterPro" id="IPR039425">
    <property type="entry name" value="RNA_pol_sigma-70-like"/>
</dbReference>
<keyword evidence="3" id="KW-0731">Sigma factor</keyword>
<feature type="domain" description="RNA polymerase sigma factor 70 region 4 type 2" evidence="7">
    <location>
        <begin position="120"/>
        <end position="172"/>
    </location>
</feature>
<dbReference type="Pfam" id="PF04542">
    <property type="entry name" value="Sigma70_r2"/>
    <property type="match status" value="1"/>
</dbReference>
<proteinExistence type="inferred from homology"/>
<dbReference type="SUPFAM" id="SSF88659">
    <property type="entry name" value="Sigma3 and sigma4 domains of RNA polymerase sigma factors"/>
    <property type="match status" value="1"/>
</dbReference>
<evidence type="ECO:0000256" key="2">
    <source>
        <dbReference type="ARBA" id="ARBA00023015"/>
    </source>
</evidence>
<accession>A0A1Y6CEB9</accession>
<dbReference type="InterPro" id="IPR014284">
    <property type="entry name" value="RNA_pol_sigma-70_dom"/>
</dbReference>
<dbReference type="InterPro" id="IPR007627">
    <property type="entry name" value="RNA_pol_sigma70_r2"/>
</dbReference>
<evidence type="ECO:0000256" key="1">
    <source>
        <dbReference type="ARBA" id="ARBA00010641"/>
    </source>
</evidence>
<comment type="similarity">
    <text evidence="1">Belongs to the sigma-70 factor family. ECF subfamily.</text>
</comment>
<dbReference type="OrthoDB" id="9803470at2"/>
<dbReference type="InterPro" id="IPR013249">
    <property type="entry name" value="RNA_pol_sigma70_r4_t2"/>
</dbReference>
<dbReference type="STRING" id="1513793.SAMN06296036_11866"/>
<keyword evidence="5" id="KW-0804">Transcription</keyword>
<dbReference type="Pfam" id="PF08281">
    <property type="entry name" value="Sigma70_r4_2"/>
    <property type="match status" value="1"/>
</dbReference>
<dbReference type="PANTHER" id="PTHR43133">
    <property type="entry name" value="RNA POLYMERASE ECF-TYPE SIGMA FACTO"/>
    <property type="match status" value="1"/>
</dbReference>
<evidence type="ECO:0000313" key="9">
    <source>
        <dbReference type="Proteomes" id="UP000192907"/>
    </source>
</evidence>
<sequence>MDSTSRGSLMVRAQNGDTEAYNMLLKDLLPMLTGFIESRVGFLGMTDDIVQETLLAVHKARHSYDGQQSFNAWMFAIARYKMVDHIRKASRQTQKFKDVDDIDKLPSIVEREDSYNDQTELVRAALSKLPSKYRDCITLTKIKGHTVEEAAKQLNLSIANVKTRCSRGYKMLYTKLEHLLHES</sequence>
<evidence type="ECO:0000256" key="4">
    <source>
        <dbReference type="ARBA" id="ARBA00023125"/>
    </source>
</evidence>
<dbReference type="GO" id="GO:0006352">
    <property type="term" value="P:DNA-templated transcription initiation"/>
    <property type="evidence" value="ECO:0007669"/>
    <property type="project" value="InterPro"/>
</dbReference>
<dbReference type="GO" id="GO:0003677">
    <property type="term" value="F:DNA binding"/>
    <property type="evidence" value="ECO:0007669"/>
    <property type="project" value="UniProtKB-KW"/>
</dbReference>
<reference evidence="9" key="1">
    <citation type="submission" date="2017-04" db="EMBL/GenBank/DDBJ databases">
        <authorList>
            <person name="Varghese N."/>
            <person name="Submissions S."/>
        </authorList>
    </citation>
    <scope>NUCLEOTIDE SEQUENCE [LARGE SCALE GENOMIC DNA]</scope>
    <source>
        <strain evidence="9">RKEM611</strain>
    </source>
</reference>
<dbReference type="RefSeq" id="WP_132322352.1">
    <property type="nucleotide sequence ID" value="NZ_FWZT01000018.1"/>
</dbReference>
<evidence type="ECO:0000256" key="3">
    <source>
        <dbReference type="ARBA" id="ARBA00023082"/>
    </source>
</evidence>
<dbReference type="AlphaFoldDB" id="A0A1Y6CEB9"/>
<dbReference type="Gene3D" id="1.10.10.10">
    <property type="entry name" value="Winged helix-like DNA-binding domain superfamily/Winged helix DNA-binding domain"/>
    <property type="match status" value="1"/>
</dbReference>
<evidence type="ECO:0000256" key="5">
    <source>
        <dbReference type="ARBA" id="ARBA00023163"/>
    </source>
</evidence>
<dbReference type="NCBIfam" id="TIGR02937">
    <property type="entry name" value="sigma70-ECF"/>
    <property type="match status" value="1"/>
</dbReference>
<evidence type="ECO:0000313" key="8">
    <source>
        <dbReference type="EMBL" id="SMF56845.1"/>
    </source>
</evidence>
<evidence type="ECO:0000259" key="7">
    <source>
        <dbReference type="Pfam" id="PF08281"/>
    </source>
</evidence>
<evidence type="ECO:0000259" key="6">
    <source>
        <dbReference type="Pfam" id="PF04542"/>
    </source>
</evidence>
<dbReference type="EMBL" id="FWZT01000018">
    <property type="protein sequence ID" value="SMF56845.1"/>
    <property type="molecule type" value="Genomic_DNA"/>
</dbReference>
<dbReference type="GO" id="GO:0016987">
    <property type="term" value="F:sigma factor activity"/>
    <property type="evidence" value="ECO:0007669"/>
    <property type="project" value="UniProtKB-KW"/>
</dbReference>
<name>A0A1Y6CEB9_9BACT</name>
<keyword evidence="9" id="KW-1185">Reference proteome</keyword>
<dbReference type="PANTHER" id="PTHR43133:SF8">
    <property type="entry name" value="RNA POLYMERASE SIGMA FACTOR HI_1459-RELATED"/>
    <property type="match status" value="1"/>
</dbReference>
<dbReference type="InterPro" id="IPR036388">
    <property type="entry name" value="WH-like_DNA-bd_sf"/>
</dbReference>
<protein>
    <submittedName>
        <fullName evidence="8">RNA polymerase, sigma subunit, ECF family</fullName>
    </submittedName>
</protein>
<gene>
    <name evidence="8" type="ORF">SAMN06296036_11866</name>
</gene>
<dbReference type="InterPro" id="IPR013325">
    <property type="entry name" value="RNA_pol_sigma_r2"/>
</dbReference>
<dbReference type="SUPFAM" id="SSF88946">
    <property type="entry name" value="Sigma2 domain of RNA polymerase sigma factors"/>
    <property type="match status" value="1"/>
</dbReference>
<dbReference type="Proteomes" id="UP000192907">
    <property type="component" value="Unassembled WGS sequence"/>
</dbReference>
<dbReference type="Gene3D" id="1.10.1740.10">
    <property type="match status" value="1"/>
</dbReference>
<organism evidence="8 9">
    <name type="scientific">Pseudobacteriovorax antillogorgiicola</name>
    <dbReference type="NCBI Taxonomy" id="1513793"/>
    <lineage>
        <taxon>Bacteria</taxon>
        <taxon>Pseudomonadati</taxon>
        <taxon>Bdellovibrionota</taxon>
        <taxon>Oligoflexia</taxon>
        <taxon>Oligoflexales</taxon>
        <taxon>Pseudobacteriovoracaceae</taxon>
        <taxon>Pseudobacteriovorax</taxon>
    </lineage>
</organism>
<dbReference type="CDD" id="cd06171">
    <property type="entry name" value="Sigma70_r4"/>
    <property type="match status" value="1"/>
</dbReference>